<organism evidence="4 5">
    <name type="scientific">Pseudovirgaria hyperparasitica</name>
    <dbReference type="NCBI Taxonomy" id="470096"/>
    <lineage>
        <taxon>Eukaryota</taxon>
        <taxon>Fungi</taxon>
        <taxon>Dikarya</taxon>
        <taxon>Ascomycota</taxon>
        <taxon>Pezizomycotina</taxon>
        <taxon>Dothideomycetes</taxon>
        <taxon>Dothideomycetes incertae sedis</taxon>
        <taxon>Acrospermales</taxon>
        <taxon>Acrospermaceae</taxon>
        <taxon>Pseudovirgaria</taxon>
    </lineage>
</organism>
<accession>A0A6A6VWQ4</accession>
<feature type="region of interest" description="Disordered" evidence="1">
    <location>
        <begin position="1"/>
        <end position="169"/>
    </location>
</feature>
<dbReference type="Proteomes" id="UP000799437">
    <property type="component" value="Unassembled WGS sequence"/>
</dbReference>
<evidence type="ECO:0000313" key="5">
    <source>
        <dbReference type="Proteomes" id="UP000799437"/>
    </source>
</evidence>
<feature type="compositionally biased region" description="Basic and acidic residues" evidence="1">
    <location>
        <begin position="55"/>
        <end position="70"/>
    </location>
</feature>
<evidence type="ECO:0000256" key="2">
    <source>
        <dbReference type="SAM" id="Phobius"/>
    </source>
</evidence>
<keyword evidence="2" id="KW-0472">Membrane</keyword>
<name>A0A6A6VWQ4_9PEZI</name>
<keyword evidence="2" id="KW-1133">Transmembrane helix</keyword>
<sequence length="527" mass="58592">MHDPSFNTSNYDVSGMASDVSSPPFDQVKQRQDPISHWKDQMGSYPSPPASIHLETADDKDVERDDHNLHPEISVKASSPGVPGTPLIASGAPEQPADDASDSSSDESSDNDDEGNGDGDDECREQGSEHNEAAKAPYEDQVQDSTGLEPFRYGSNNAAPGPSDVEHDHSARLRAQEEQIRHHMLHSPSPQPQHDSRFYAPGTMSPRPPVPFVSPFQYMEPPSRYGLSPVPLYHPQPNPPPVPVLPQYTQIHQPSPFPPPEVIDRSRETITGYELIAHRMTEKPKDANDDKKSIPPMYRKFEHLNHRILLHLQDEITELEEELRFLDESIAQMAPRGRDGSIQPASRRADARYGNDLHYRRTEILGKVYVKLGQYNQALSSFHSVKAIEGPKTDDINDFTSWLEQHTPVDKIETQFLTKKDDLLNINTTTTQATQLHHAPETASLSPAWDSIHPAMFVSPFAFLVPLFAIVFIPGTVARMIALAATALAIASLISLTRLHACMAHRDWAICGSIYFGLMSVLAALIR</sequence>
<dbReference type="PANTHER" id="PTHR34502">
    <property type="entry name" value="DUF6594 DOMAIN-CONTAINING PROTEIN-RELATED"/>
    <property type="match status" value="1"/>
</dbReference>
<feature type="compositionally biased region" description="Basic and acidic residues" evidence="1">
    <location>
        <begin position="28"/>
        <end position="40"/>
    </location>
</feature>
<dbReference type="GeneID" id="54480532"/>
<evidence type="ECO:0000256" key="1">
    <source>
        <dbReference type="SAM" id="MobiDB-lite"/>
    </source>
</evidence>
<feature type="compositionally biased region" description="Acidic residues" evidence="1">
    <location>
        <begin position="96"/>
        <end position="123"/>
    </location>
</feature>
<dbReference type="PANTHER" id="PTHR34502:SF6">
    <property type="entry name" value="DUF6594 DOMAIN-CONTAINING PROTEIN"/>
    <property type="match status" value="1"/>
</dbReference>
<feature type="transmembrane region" description="Helical" evidence="2">
    <location>
        <begin position="480"/>
        <end position="501"/>
    </location>
</feature>
<keyword evidence="2" id="KW-0812">Transmembrane</keyword>
<evidence type="ECO:0000259" key="3">
    <source>
        <dbReference type="Pfam" id="PF20237"/>
    </source>
</evidence>
<keyword evidence="5" id="KW-1185">Reference proteome</keyword>
<feature type="compositionally biased region" description="Basic and acidic residues" evidence="1">
    <location>
        <begin position="124"/>
        <end position="133"/>
    </location>
</feature>
<dbReference type="Pfam" id="PF20237">
    <property type="entry name" value="DUF6594"/>
    <property type="match status" value="1"/>
</dbReference>
<reference evidence="4" key="1">
    <citation type="journal article" date="2020" name="Stud. Mycol.">
        <title>101 Dothideomycetes genomes: a test case for predicting lifestyles and emergence of pathogens.</title>
        <authorList>
            <person name="Haridas S."/>
            <person name="Albert R."/>
            <person name="Binder M."/>
            <person name="Bloem J."/>
            <person name="Labutti K."/>
            <person name="Salamov A."/>
            <person name="Andreopoulos B."/>
            <person name="Baker S."/>
            <person name="Barry K."/>
            <person name="Bills G."/>
            <person name="Bluhm B."/>
            <person name="Cannon C."/>
            <person name="Castanera R."/>
            <person name="Culley D."/>
            <person name="Daum C."/>
            <person name="Ezra D."/>
            <person name="Gonzalez J."/>
            <person name="Henrissat B."/>
            <person name="Kuo A."/>
            <person name="Liang C."/>
            <person name="Lipzen A."/>
            <person name="Lutzoni F."/>
            <person name="Magnuson J."/>
            <person name="Mondo S."/>
            <person name="Nolan M."/>
            <person name="Ohm R."/>
            <person name="Pangilinan J."/>
            <person name="Park H.-J."/>
            <person name="Ramirez L."/>
            <person name="Alfaro M."/>
            <person name="Sun H."/>
            <person name="Tritt A."/>
            <person name="Yoshinaga Y."/>
            <person name="Zwiers L.-H."/>
            <person name="Turgeon B."/>
            <person name="Goodwin S."/>
            <person name="Spatafora J."/>
            <person name="Crous P."/>
            <person name="Grigoriev I."/>
        </authorList>
    </citation>
    <scope>NUCLEOTIDE SEQUENCE</scope>
    <source>
        <strain evidence="4">CBS 121739</strain>
    </source>
</reference>
<gene>
    <name evidence="4" type="ORF">EJ05DRAFT_168399</name>
</gene>
<dbReference type="RefSeq" id="XP_033596138.1">
    <property type="nucleotide sequence ID" value="XM_033739478.1"/>
</dbReference>
<dbReference type="InterPro" id="IPR046529">
    <property type="entry name" value="DUF6594"/>
</dbReference>
<dbReference type="EMBL" id="ML996583">
    <property type="protein sequence ID" value="KAF2753687.1"/>
    <property type="molecule type" value="Genomic_DNA"/>
</dbReference>
<feature type="transmembrane region" description="Helical" evidence="2">
    <location>
        <begin position="452"/>
        <end position="473"/>
    </location>
</feature>
<dbReference type="AlphaFoldDB" id="A0A6A6VWQ4"/>
<feature type="domain" description="DUF6594" evidence="3">
    <location>
        <begin position="273"/>
        <end position="499"/>
    </location>
</feature>
<feature type="transmembrane region" description="Helical" evidence="2">
    <location>
        <begin position="507"/>
        <end position="526"/>
    </location>
</feature>
<evidence type="ECO:0000313" key="4">
    <source>
        <dbReference type="EMBL" id="KAF2753687.1"/>
    </source>
</evidence>
<feature type="compositionally biased region" description="Polar residues" evidence="1">
    <location>
        <begin position="1"/>
        <end position="12"/>
    </location>
</feature>
<proteinExistence type="predicted"/>
<dbReference type="OrthoDB" id="5416037at2759"/>
<protein>
    <recommendedName>
        <fullName evidence="3">DUF6594 domain-containing protein</fullName>
    </recommendedName>
</protein>